<dbReference type="CDD" id="cd00022">
    <property type="entry name" value="BIR"/>
    <property type="match status" value="4"/>
</dbReference>
<evidence type="ECO:0000256" key="1">
    <source>
        <dbReference type="ARBA" id="ARBA00006672"/>
    </source>
</evidence>
<dbReference type="GO" id="GO:0043027">
    <property type="term" value="F:cysteine-type endopeptidase inhibitor activity involved in apoptotic process"/>
    <property type="evidence" value="ECO:0007669"/>
    <property type="project" value="TreeGrafter"/>
</dbReference>
<dbReference type="PROSITE" id="PS50089">
    <property type="entry name" value="ZF_RING_2"/>
    <property type="match status" value="1"/>
</dbReference>
<dbReference type="AlphaFoldDB" id="A0A195CZP1"/>
<dbReference type="InterPro" id="IPR013083">
    <property type="entry name" value="Znf_RING/FYVE/PHD"/>
</dbReference>
<protein>
    <submittedName>
        <fullName evidence="7">Baculoviral IAP repeat-containing protein 3</fullName>
    </submittedName>
</protein>
<accession>A0A195CZP1</accession>
<dbReference type="GO" id="GO:0051726">
    <property type="term" value="P:regulation of cell cycle"/>
    <property type="evidence" value="ECO:0007669"/>
    <property type="project" value="TreeGrafter"/>
</dbReference>
<dbReference type="InterPro" id="IPR001370">
    <property type="entry name" value="BIR_rpt"/>
</dbReference>
<dbReference type="PROSITE" id="PS50143">
    <property type="entry name" value="BIR_REPEAT_2"/>
    <property type="match status" value="4"/>
</dbReference>
<dbReference type="Gene3D" id="3.30.40.10">
    <property type="entry name" value="Zinc/RING finger domain, C3HC4 (zinc finger)"/>
    <property type="match status" value="1"/>
</dbReference>
<feature type="domain" description="RING-type" evidence="6">
    <location>
        <begin position="457"/>
        <end position="492"/>
    </location>
</feature>
<dbReference type="Pfam" id="PF00653">
    <property type="entry name" value="BIR"/>
    <property type="match status" value="4"/>
</dbReference>
<name>A0A195CZP1_9HYME</name>
<dbReference type="Proteomes" id="UP000078542">
    <property type="component" value="Unassembled WGS sequence"/>
</dbReference>
<organism evidence="7 8">
    <name type="scientific">Cyphomyrmex costatus</name>
    <dbReference type="NCBI Taxonomy" id="456900"/>
    <lineage>
        <taxon>Eukaryota</taxon>
        <taxon>Metazoa</taxon>
        <taxon>Ecdysozoa</taxon>
        <taxon>Arthropoda</taxon>
        <taxon>Hexapoda</taxon>
        <taxon>Insecta</taxon>
        <taxon>Pterygota</taxon>
        <taxon>Neoptera</taxon>
        <taxon>Endopterygota</taxon>
        <taxon>Hymenoptera</taxon>
        <taxon>Apocrita</taxon>
        <taxon>Aculeata</taxon>
        <taxon>Formicoidea</taxon>
        <taxon>Formicidae</taxon>
        <taxon>Myrmicinae</taxon>
        <taxon>Cyphomyrmex</taxon>
    </lineage>
</organism>
<dbReference type="FunFam" id="1.10.1170.10:FF:000002">
    <property type="entry name" value="Baculoviral IAP repeat containing 7"/>
    <property type="match status" value="1"/>
</dbReference>
<evidence type="ECO:0000313" key="7">
    <source>
        <dbReference type="EMBL" id="KYN06128.1"/>
    </source>
</evidence>
<dbReference type="GO" id="GO:0031398">
    <property type="term" value="P:positive regulation of protein ubiquitination"/>
    <property type="evidence" value="ECO:0007669"/>
    <property type="project" value="TreeGrafter"/>
</dbReference>
<comment type="similarity">
    <text evidence="1">Belongs to the IAP family.</text>
</comment>
<dbReference type="PANTHER" id="PTHR10044:SF139">
    <property type="entry name" value="DEATH-ASSOCIATED INHIBITOR OF APOPTOSIS 2"/>
    <property type="match status" value="1"/>
</dbReference>
<dbReference type="GO" id="GO:0005634">
    <property type="term" value="C:nucleus"/>
    <property type="evidence" value="ECO:0007669"/>
    <property type="project" value="TreeGrafter"/>
</dbReference>
<evidence type="ECO:0000259" key="6">
    <source>
        <dbReference type="PROSITE" id="PS50089"/>
    </source>
</evidence>
<dbReference type="InterPro" id="IPR050784">
    <property type="entry name" value="IAP"/>
</dbReference>
<evidence type="ECO:0000256" key="3">
    <source>
        <dbReference type="ARBA" id="ARBA00022771"/>
    </source>
</evidence>
<dbReference type="GO" id="GO:0043066">
    <property type="term" value="P:negative regulation of apoptotic process"/>
    <property type="evidence" value="ECO:0007669"/>
    <property type="project" value="TreeGrafter"/>
</dbReference>
<dbReference type="SUPFAM" id="SSF57924">
    <property type="entry name" value="Inhibitor of apoptosis (IAP) repeat"/>
    <property type="match status" value="4"/>
</dbReference>
<evidence type="ECO:0000256" key="5">
    <source>
        <dbReference type="PROSITE-ProRule" id="PRU00175"/>
    </source>
</evidence>
<dbReference type="GO" id="GO:0005737">
    <property type="term" value="C:cytoplasm"/>
    <property type="evidence" value="ECO:0007669"/>
    <property type="project" value="TreeGrafter"/>
</dbReference>
<keyword evidence="4" id="KW-0862">Zinc</keyword>
<gene>
    <name evidence="7" type="ORF">ALC62_02888</name>
</gene>
<keyword evidence="8" id="KW-1185">Reference proteome</keyword>
<dbReference type="Gene3D" id="1.10.1170.10">
    <property type="entry name" value="Inhibitor Of Apoptosis Protein (2mihbC-IAP-1), Chain A"/>
    <property type="match status" value="4"/>
</dbReference>
<dbReference type="PROSITE" id="PS01282">
    <property type="entry name" value="BIR_REPEAT_1"/>
    <property type="match status" value="1"/>
</dbReference>
<dbReference type="STRING" id="456900.A0A195CZP1"/>
<keyword evidence="2" id="KW-0479">Metal-binding</keyword>
<evidence type="ECO:0000313" key="8">
    <source>
        <dbReference type="Proteomes" id="UP000078542"/>
    </source>
</evidence>
<keyword evidence="3 5" id="KW-0863">Zinc-finger</keyword>
<sequence length="505" mass="58259">MSVYRYESERLISFIDWPYPCLWIEPTDFAAAGFYYTGTSDVVRCFECHIEVSQWNAAGGSPKNVHQRCAKTCRFVQNIQCGNVPIDTNPKAITIFVPEATLEIRLNNEDQAIIPLPIYPEYKSYVARLKSFANWPLTNIHNNIEKMAVAGLFYTGTYDVVMCYQCGGGLLAWEPNYDPLIEHIKFYRYCPYVCLIHMSVYRYESERLNSFAIDWPFPRLWIQPTDFAAAGFYYTGTSDVVRCFECHLEISQWNAAGDSPKNVHQRGAKTCRFVQNIQCGNVPIDTNPKAITIFVPEATLELCLNNEDRAEIPPSLYPEYRSYVARLKSFANWPLTKTHNIEKMAVSGLFYKGIKDKVICHQCGVRFEAWEPNDDPLIEHMIFFEDCSYMCLIHKSIPPPIKLFEEFQKLCEDVAKSFSNLTDLKVSVEDKNLCENIVKRFLNSNNLKVSVEYKSLCKICFGKDLEVLFLPCKHLIACEQCAQNVTECRVCRMVVERTLRVYIMQ</sequence>
<dbReference type="GO" id="GO:0061630">
    <property type="term" value="F:ubiquitin protein ligase activity"/>
    <property type="evidence" value="ECO:0007669"/>
    <property type="project" value="TreeGrafter"/>
</dbReference>
<dbReference type="Pfam" id="PF13920">
    <property type="entry name" value="zf-C3HC4_3"/>
    <property type="match status" value="1"/>
</dbReference>
<reference evidence="7 8" key="1">
    <citation type="submission" date="2016-03" db="EMBL/GenBank/DDBJ databases">
        <title>Cyphomyrmex costatus WGS genome.</title>
        <authorList>
            <person name="Nygaard S."/>
            <person name="Hu H."/>
            <person name="Boomsma J."/>
            <person name="Zhang G."/>
        </authorList>
    </citation>
    <scope>NUCLEOTIDE SEQUENCE [LARGE SCALE GENOMIC DNA]</scope>
    <source>
        <strain evidence="7">MS0001</strain>
        <tissue evidence="7">Whole body</tissue>
    </source>
</reference>
<proteinExistence type="inferred from homology"/>
<dbReference type="EMBL" id="KQ977041">
    <property type="protein sequence ID" value="KYN06128.1"/>
    <property type="molecule type" value="Genomic_DNA"/>
</dbReference>
<dbReference type="SMART" id="SM00238">
    <property type="entry name" value="BIR"/>
    <property type="match status" value="4"/>
</dbReference>
<evidence type="ECO:0000256" key="4">
    <source>
        <dbReference type="ARBA" id="ARBA00022833"/>
    </source>
</evidence>
<evidence type="ECO:0000256" key="2">
    <source>
        <dbReference type="ARBA" id="ARBA00022723"/>
    </source>
</evidence>
<dbReference type="InterPro" id="IPR001841">
    <property type="entry name" value="Znf_RING"/>
</dbReference>
<dbReference type="PANTHER" id="PTHR10044">
    <property type="entry name" value="INHIBITOR OF APOPTOSIS"/>
    <property type="match status" value="1"/>
</dbReference>
<dbReference type="GO" id="GO:0008270">
    <property type="term" value="F:zinc ion binding"/>
    <property type="evidence" value="ECO:0007669"/>
    <property type="project" value="UniProtKB-KW"/>
</dbReference>